<reference evidence="5 6" key="1">
    <citation type="submission" date="2018-02" db="EMBL/GenBank/DDBJ databases">
        <title>Insights into the biology of acidophilic members of the Acidiferrobacteraceae family derived from comparative genomic analyses.</title>
        <authorList>
            <person name="Issotta F."/>
            <person name="Thyssen C."/>
            <person name="Mena C."/>
            <person name="Moya A."/>
            <person name="Bellenberg S."/>
            <person name="Sproer C."/>
            <person name="Covarrubias P.C."/>
            <person name="Sand W."/>
            <person name="Quatrini R."/>
            <person name="Vera M."/>
        </authorList>
    </citation>
    <scope>NUCLEOTIDE SEQUENCE [LARGE SCALE GENOMIC DNA]</scope>
    <source>
        <strain evidence="6">m-1</strain>
    </source>
</reference>
<organism evidence="5 6">
    <name type="scientific">Acidiferrobacter thiooxydans</name>
    <dbReference type="NCBI Taxonomy" id="163359"/>
    <lineage>
        <taxon>Bacteria</taxon>
        <taxon>Pseudomonadati</taxon>
        <taxon>Pseudomonadota</taxon>
        <taxon>Gammaproteobacteria</taxon>
        <taxon>Acidiferrobacterales</taxon>
        <taxon>Acidiferrobacteraceae</taxon>
        <taxon>Acidiferrobacter</taxon>
    </lineage>
</organism>
<evidence type="ECO:0000256" key="4">
    <source>
        <dbReference type="ARBA" id="ARBA00023134"/>
    </source>
</evidence>
<dbReference type="InterPro" id="IPR052705">
    <property type="entry name" value="Gliding_Motility_GTPase"/>
</dbReference>
<dbReference type="STRING" id="163359.A9R16_05390"/>
<name>A0A1C2FX93_9GAMM</name>
<evidence type="ECO:0000256" key="1">
    <source>
        <dbReference type="ARBA" id="ARBA00005290"/>
    </source>
</evidence>
<dbReference type="PANTHER" id="PTHR42708:SF1">
    <property type="entry name" value="GLIDING MOTILITY PROTEIN MGLA"/>
    <property type="match status" value="1"/>
</dbReference>
<dbReference type="PANTHER" id="PTHR42708">
    <property type="entry name" value="ATP/GTP-BINDING PROTEIN-RELATED"/>
    <property type="match status" value="1"/>
</dbReference>
<keyword evidence="3" id="KW-0378">Hydrolase</keyword>
<gene>
    <name evidence="5" type="ORF">C4900_13775</name>
</gene>
<comment type="similarity">
    <text evidence="1">Belongs to the GPN-loop GTPase family.</text>
</comment>
<dbReference type="RefSeq" id="WP_065972293.1">
    <property type="nucleotide sequence ID" value="NZ_CP080624.1"/>
</dbReference>
<evidence type="ECO:0000313" key="5">
    <source>
        <dbReference type="EMBL" id="RCN57242.1"/>
    </source>
</evidence>
<accession>A0A1C2FX93</accession>
<dbReference type="Proteomes" id="UP000253250">
    <property type="component" value="Unassembled WGS sequence"/>
</dbReference>
<sequence length="184" mass="19592">MGAGKTTAIRAISEIAPITTEAANGDRTECDKDETTVAMDYGEITLATGEKLRLYGTPGQARFQFMWPILATGALGVVILIDNSRPDPLADLALYLDAFRTLADSGAVVVGVGHMDCCPRPSLEAYAERLAALDVVVPVMPADARRRDDVLEMLAILLQQIEATSAYDEATDAGIGHDWIGATP</sequence>
<keyword evidence="2" id="KW-0547">Nucleotide-binding</keyword>
<dbReference type="Pfam" id="PF03029">
    <property type="entry name" value="ATP_bind_1"/>
    <property type="match status" value="1"/>
</dbReference>
<comment type="caution">
    <text evidence="5">The sequence shown here is derived from an EMBL/GenBank/DDBJ whole genome shotgun (WGS) entry which is preliminary data.</text>
</comment>
<dbReference type="CDD" id="cd00882">
    <property type="entry name" value="Ras_like_GTPase"/>
    <property type="match status" value="1"/>
</dbReference>
<dbReference type="AlphaFoldDB" id="A0A1C2FX93"/>
<dbReference type="GO" id="GO:0016787">
    <property type="term" value="F:hydrolase activity"/>
    <property type="evidence" value="ECO:0007669"/>
    <property type="project" value="UniProtKB-KW"/>
</dbReference>
<proteinExistence type="inferred from homology"/>
<dbReference type="SUPFAM" id="SSF52540">
    <property type="entry name" value="P-loop containing nucleoside triphosphate hydrolases"/>
    <property type="match status" value="1"/>
</dbReference>
<evidence type="ECO:0000256" key="2">
    <source>
        <dbReference type="ARBA" id="ARBA00022741"/>
    </source>
</evidence>
<dbReference type="GO" id="GO:0005525">
    <property type="term" value="F:GTP binding"/>
    <property type="evidence" value="ECO:0007669"/>
    <property type="project" value="UniProtKB-KW"/>
</dbReference>
<dbReference type="InterPro" id="IPR027417">
    <property type="entry name" value="P-loop_NTPase"/>
</dbReference>
<dbReference type="InterPro" id="IPR004130">
    <property type="entry name" value="Gpn"/>
</dbReference>
<keyword evidence="4" id="KW-0342">GTP-binding</keyword>
<protein>
    <submittedName>
        <fullName evidence="5">GTP-binding protein</fullName>
    </submittedName>
</protein>
<keyword evidence="6" id="KW-1185">Reference proteome</keyword>
<evidence type="ECO:0000256" key="3">
    <source>
        <dbReference type="ARBA" id="ARBA00022801"/>
    </source>
</evidence>
<dbReference type="OrthoDB" id="4319884at2"/>
<dbReference type="Gene3D" id="3.40.50.300">
    <property type="entry name" value="P-loop containing nucleotide triphosphate hydrolases"/>
    <property type="match status" value="1"/>
</dbReference>
<evidence type="ECO:0000313" key="6">
    <source>
        <dbReference type="Proteomes" id="UP000253250"/>
    </source>
</evidence>
<dbReference type="EMBL" id="PSYR01000002">
    <property type="protein sequence ID" value="RCN57242.1"/>
    <property type="molecule type" value="Genomic_DNA"/>
</dbReference>